<feature type="compositionally biased region" description="Low complexity" evidence="1">
    <location>
        <begin position="229"/>
        <end position="240"/>
    </location>
</feature>
<dbReference type="InterPro" id="IPR018392">
    <property type="entry name" value="LysM"/>
</dbReference>
<dbReference type="CDD" id="cd00118">
    <property type="entry name" value="LysM"/>
    <property type="match status" value="1"/>
</dbReference>
<keyword evidence="2" id="KW-0732">Signal</keyword>
<feature type="signal peptide" evidence="2">
    <location>
        <begin position="1"/>
        <end position="24"/>
    </location>
</feature>
<dbReference type="Gene3D" id="2.70.70.10">
    <property type="entry name" value="Glucose Permease (Domain IIA)"/>
    <property type="match status" value="1"/>
</dbReference>
<evidence type="ECO:0000313" key="5">
    <source>
        <dbReference type="Proteomes" id="UP000244924"/>
    </source>
</evidence>
<dbReference type="EMBL" id="OMOQ01000001">
    <property type="protein sequence ID" value="SPH17364.1"/>
    <property type="molecule type" value="Genomic_DNA"/>
</dbReference>
<dbReference type="InterPro" id="IPR036779">
    <property type="entry name" value="LysM_dom_sf"/>
</dbReference>
<evidence type="ECO:0000259" key="3">
    <source>
        <dbReference type="PROSITE" id="PS51782"/>
    </source>
</evidence>
<dbReference type="Gene3D" id="3.10.350.10">
    <property type="entry name" value="LysM domain"/>
    <property type="match status" value="2"/>
</dbReference>
<dbReference type="InterPro" id="IPR050570">
    <property type="entry name" value="Cell_wall_metabolism_enzyme"/>
</dbReference>
<dbReference type="InterPro" id="IPR011055">
    <property type="entry name" value="Dup_hybrid_motif"/>
</dbReference>
<dbReference type="Proteomes" id="UP000244924">
    <property type="component" value="Unassembled WGS sequence"/>
</dbReference>
<dbReference type="PANTHER" id="PTHR21666">
    <property type="entry name" value="PEPTIDASE-RELATED"/>
    <property type="match status" value="1"/>
</dbReference>
<name>A0A2R8B415_9RHOB</name>
<dbReference type="InterPro" id="IPR016047">
    <property type="entry name" value="M23ase_b-sheet_dom"/>
</dbReference>
<dbReference type="SMART" id="SM00257">
    <property type="entry name" value="LysM"/>
    <property type="match status" value="2"/>
</dbReference>
<keyword evidence="5" id="KW-1185">Reference proteome</keyword>
<dbReference type="AlphaFoldDB" id="A0A2R8B415"/>
<dbReference type="SUPFAM" id="SSF51261">
    <property type="entry name" value="Duplicated hybrid motif"/>
    <property type="match status" value="1"/>
</dbReference>
<evidence type="ECO:0000256" key="2">
    <source>
        <dbReference type="SAM" id="SignalP"/>
    </source>
</evidence>
<protein>
    <submittedName>
        <fullName evidence="4">Murein hydrolase activator NlpD</fullName>
    </submittedName>
</protein>
<evidence type="ECO:0000313" key="4">
    <source>
        <dbReference type="EMBL" id="SPH17364.1"/>
    </source>
</evidence>
<dbReference type="OrthoDB" id="9795421at2"/>
<accession>A0A2R8B415</accession>
<sequence>MTPSRTKTIRLRAALVGTSLLALAACEPSGNFDLDLRSFGQGGGLDTTAAAEQAVQARPAPDARGIIAYPGYQVAVARRGDTVDSVAARIGVPVGELASHNAIAPGTLLRDGEVLALPRRVAEPSLATGARPVGAGIDVTTIASGAIDRASPAPGGTSGTGVAAGASTIGSTEPIRHRVMRGETAYSVARLYNVNVRALADWNGLGSDLAVREGQMLLIPVAATGTGATDVVTAPGQGSPTPTPPSAARPLPDEKTAAAAEPVKTPPAPDLGAQTTAATPKSRLGMPVQGKIIRTYQKKKNEGIDIAAGAGTAVAAAGDGTVAAITKDTDQVPILVVRHDGNLLTVYANIDDIAVAKGAKVKRGQSIAKVRNGDPAFLHFEVRQGFDSVDPMPYLQ</sequence>
<proteinExistence type="predicted"/>
<feature type="region of interest" description="Disordered" evidence="1">
    <location>
        <begin position="229"/>
        <end position="279"/>
    </location>
</feature>
<evidence type="ECO:0000256" key="1">
    <source>
        <dbReference type="SAM" id="MobiDB-lite"/>
    </source>
</evidence>
<dbReference type="GO" id="GO:0004222">
    <property type="term" value="F:metalloendopeptidase activity"/>
    <property type="evidence" value="ECO:0007669"/>
    <property type="project" value="TreeGrafter"/>
</dbReference>
<keyword evidence="4" id="KW-0378">Hydrolase</keyword>
<gene>
    <name evidence="4" type="primary">nlpD</name>
    <name evidence="4" type="ORF">DEA8626_00882</name>
</gene>
<dbReference type="Pfam" id="PF01551">
    <property type="entry name" value="Peptidase_M23"/>
    <property type="match status" value="1"/>
</dbReference>
<feature type="domain" description="LysM" evidence="3">
    <location>
        <begin position="175"/>
        <end position="219"/>
    </location>
</feature>
<dbReference type="PROSITE" id="PS51257">
    <property type="entry name" value="PROKAR_LIPOPROTEIN"/>
    <property type="match status" value="1"/>
</dbReference>
<dbReference type="PANTHER" id="PTHR21666:SF270">
    <property type="entry name" value="MUREIN HYDROLASE ACTIVATOR ENVC"/>
    <property type="match status" value="1"/>
</dbReference>
<dbReference type="SUPFAM" id="SSF54106">
    <property type="entry name" value="LysM domain"/>
    <property type="match status" value="2"/>
</dbReference>
<dbReference type="Pfam" id="PF01476">
    <property type="entry name" value="LysM"/>
    <property type="match status" value="2"/>
</dbReference>
<dbReference type="CDD" id="cd12797">
    <property type="entry name" value="M23_peptidase"/>
    <property type="match status" value="1"/>
</dbReference>
<dbReference type="RefSeq" id="WP_108853310.1">
    <property type="nucleotide sequence ID" value="NZ_OMOQ01000001.1"/>
</dbReference>
<organism evidence="4 5">
    <name type="scientific">Albidovulum aquaemixtae</name>
    <dbReference type="NCBI Taxonomy" id="1542388"/>
    <lineage>
        <taxon>Bacteria</taxon>
        <taxon>Pseudomonadati</taxon>
        <taxon>Pseudomonadota</taxon>
        <taxon>Alphaproteobacteria</taxon>
        <taxon>Rhodobacterales</taxon>
        <taxon>Paracoccaceae</taxon>
        <taxon>Albidovulum</taxon>
    </lineage>
</organism>
<reference evidence="4 5" key="1">
    <citation type="submission" date="2018-03" db="EMBL/GenBank/DDBJ databases">
        <authorList>
            <person name="Keele B.F."/>
        </authorList>
    </citation>
    <scope>NUCLEOTIDE SEQUENCE [LARGE SCALE GENOMIC DNA]</scope>
    <source>
        <strain evidence="4 5">CECT 8626</strain>
    </source>
</reference>
<dbReference type="PROSITE" id="PS51782">
    <property type="entry name" value="LYSM"/>
    <property type="match status" value="1"/>
</dbReference>
<feature type="chain" id="PRO_5015353624" evidence="2">
    <location>
        <begin position="25"/>
        <end position="396"/>
    </location>
</feature>